<reference evidence="2 3" key="1">
    <citation type="journal article" date="2024" name="BMC Genomics">
        <title>De novo assembly and annotation of Popillia japonica's genome with initial clues to its potential as an invasive pest.</title>
        <authorList>
            <person name="Cucini C."/>
            <person name="Boschi S."/>
            <person name="Funari R."/>
            <person name="Cardaioli E."/>
            <person name="Iannotti N."/>
            <person name="Marturano G."/>
            <person name="Paoli F."/>
            <person name="Bruttini M."/>
            <person name="Carapelli A."/>
            <person name="Frati F."/>
            <person name="Nardi F."/>
        </authorList>
    </citation>
    <scope>NUCLEOTIDE SEQUENCE [LARGE SCALE GENOMIC DNA]</scope>
    <source>
        <strain evidence="2">DMR45628</strain>
    </source>
</reference>
<feature type="region of interest" description="Disordered" evidence="1">
    <location>
        <begin position="53"/>
        <end position="85"/>
    </location>
</feature>
<dbReference type="AlphaFoldDB" id="A0AAW1HU18"/>
<dbReference type="PANTHER" id="PTHR28348">
    <property type="entry name" value="UPF0193 PROTEIN EVG1"/>
    <property type="match status" value="1"/>
</dbReference>
<gene>
    <name evidence="2" type="ORF">QE152_g39453</name>
</gene>
<organism evidence="2 3">
    <name type="scientific">Popillia japonica</name>
    <name type="common">Japanese beetle</name>
    <dbReference type="NCBI Taxonomy" id="7064"/>
    <lineage>
        <taxon>Eukaryota</taxon>
        <taxon>Metazoa</taxon>
        <taxon>Ecdysozoa</taxon>
        <taxon>Arthropoda</taxon>
        <taxon>Hexapoda</taxon>
        <taxon>Insecta</taxon>
        <taxon>Pterygota</taxon>
        <taxon>Neoptera</taxon>
        <taxon>Endopterygota</taxon>
        <taxon>Coleoptera</taxon>
        <taxon>Polyphaga</taxon>
        <taxon>Scarabaeiformia</taxon>
        <taxon>Scarabaeidae</taxon>
        <taxon>Rutelinae</taxon>
        <taxon>Popillia</taxon>
    </lineage>
</organism>
<dbReference type="Proteomes" id="UP001458880">
    <property type="component" value="Unassembled WGS sequence"/>
</dbReference>
<proteinExistence type="predicted"/>
<evidence type="ECO:0000256" key="1">
    <source>
        <dbReference type="SAM" id="MobiDB-lite"/>
    </source>
</evidence>
<comment type="caution">
    <text evidence="2">The sequence shown here is derived from an EMBL/GenBank/DDBJ whole genome shotgun (WGS) entry which is preliminary data.</text>
</comment>
<evidence type="ECO:0000313" key="2">
    <source>
        <dbReference type="EMBL" id="KAK9680057.1"/>
    </source>
</evidence>
<dbReference type="PANTHER" id="PTHR28348:SF1">
    <property type="entry name" value="UPF0193 PROTEIN EVG1"/>
    <property type="match status" value="1"/>
</dbReference>
<protein>
    <submittedName>
        <fullName evidence="2">Uncharacterized protein family (UPF0193)</fullName>
    </submittedName>
</protein>
<keyword evidence="3" id="KW-1185">Reference proteome</keyword>
<name>A0AAW1HU18_POPJA</name>
<dbReference type="InterPro" id="IPR007914">
    <property type="entry name" value="UPF0193"/>
</dbReference>
<evidence type="ECO:0000313" key="3">
    <source>
        <dbReference type="Proteomes" id="UP001458880"/>
    </source>
</evidence>
<accession>A0AAW1HU18</accession>
<dbReference type="Pfam" id="PF05250">
    <property type="entry name" value="UPF0193"/>
    <property type="match status" value="1"/>
</dbReference>
<feature type="compositionally biased region" description="Basic and acidic residues" evidence="1">
    <location>
        <begin position="62"/>
        <end position="72"/>
    </location>
</feature>
<sequence>MEWPSKSVPYGGVFQPPKVQYSQETKNYLKLLMDESRLNNTIRQKINYALRDGDPLPNLHSSRSDRGRRIERQPPVLLRPGSSRRRTYSEIISSGAYERDKFVPDRTKEDREVLKSRLQNIMANGKESLKKPVGHKKETKSKDKPELNRFDELMQEIQERQIWLKEMEELGEGHKYREVINLQIQARLRELDKLKSSNQKCKGDGKK</sequence>
<dbReference type="EMBL" id="JASPKY010000938">
    <property type="protein sequence ID" value="KAK9680057.1"/>
    <property type="molecule type" value="Genomic_DNA"/>
</dbReference>
<feature type="region of interest" description="Disordered" evidence="1">
    <location>
        <begin position="125"/>
        <end position="148"/>
    </location>
</feature>